<accession>A0A4S4EWR0</accession>
<dbReference type="AlphaFoldDB" id="A0A4S4EWR0"/>
<evidence type="ECO:0000256" key="1">
    <source>
        <dbReference type="ARBA" id="ARBA00006138"/>
    </source>
</evidence>
<organism evidence="7 8">
    <name type="scientific">Camellia sinensis var. sinensis</name>
    <name type="common">China tea</name>
    <dbReference type="NCBI Taxonomy" id="542762"/>
    <lineage>
        <taxon>Eukaryota</taxon>
        <taxon>Viridiplantae</taxon>
        <taxon>Streptophyta</taxon>
        <taxon>Embryophyta</taxon>
        <taxon>Tracheophyta</taxon>
        <taxon>Spermatophyta</taxon>
        <taxon>Magnoliopsida</taxon>
        <taxon>eudicotyledons</taxon>
        <taxon>Gunneridae</taxon>
        <taxon>Pentapetalae</taxon>
        <taxon>asterids</taxon>
        <taxon>Ericales</taxon>
        <taxon>Theaceae</taxon>
        <taxon>Camellia</taxon>
    </lineage>
</organism>
<comment type="function">
    <text evidence="5">Subunit of the V1 complex of vacuolar(H+)-ATPase (V-ATPase), a multisubunit enzyme composed of a peripheral complex (V1) that hydrolyzes ATP and a membrane integral complex (V0) that translocates protons. V-ATPase is responsible for acidifying and maintaining the pH of intracellular compartments and in some cell types, is targeted to the plasma membrane, where it is responsible for acidifying the extracellular environment. Subunit C is necessary for the assembly of the catalytic sector of the enzyme and is likely to have a specific function in its catalytic activity.</text>
</comment>
<dbReference type="GO" id="GO:0000221">
    <property type="term" value="C:vacuolar proton-transporting V-type ATPase, V1 domain"/>
    <property type="evidence" value="ECO:0007669"/>
    <property type="project" value="TreeGrafter"/>
</dbReference>
<dbReference type="SUPFAM" id="SSF118203">
    <property type="entry name" value="Vacuolar ATP synthase subunit C"/>
    <property type="match status" value="1"/>
</dbReference>
<dbReference type="EMBL" id="SDRB02001392">
    <property type="protein sequence ID" value="THG21450.1"/>
    <property type="molecule type" value="Genomic_DNA"/>
</dbReference>
<dbReference type="Proteomes" id="UP000306102">
    <property type="component" value="Unassembled WGS sequence"/>
</dbReference>
<feature type="region of interest" description="Disordered" evidence="6">
    <location>
        <begin position="94"/>
        <end position="125"/>
    </location>
</feature>
<keyword evidence="3 5" id="KW-0375">Hydrogen ion transport</keyword>
<dbReference type="InterPro" id="IPR036132">
    <property type="entry name" value="Vac_ATP_synth_c_sf"/>
</dbReference>
<dbReference type="PANTHER" id="PTHR10137">
    <property type="entry name" value="V-TYPE PROTON ATPASE SUBUNIT C"/>
    <property type="match status" value="1"/>
</dbReference>
<feature type="region of interest" description="Disordered" evidence="6">
    <location>
        <begin position="137"/>
        <end position="162"/>
    </location>
</feature>
<dbReference type="GO" id="GO:0046961">
    <property type="term" value="F:proton-transporting ATPase activity, rotational mechanism"/>
    <property type="evidence" value="ECO:0007669"/>
    <property type="project" value="InterPro"/>
</dbReference>
<keyword evidence="8" id="KW-1185">Reference proteome</keyword>
<evidence type="ECO:0000256" key="4">
    <source>
        <dbReference type="ARBA" id="ARBA00023065"/>
    </source>
</evidence>
<dbReference type="STRING" id="542762.A0A4S4EWR0"/>
<feature type="compositionally biased region" description="Polar residues" evidence="6">
    <location>
        <begin position="98"/>
        <end position="125"/>
    </location>
</feature>
<proteinExistence type="inferred from homology"/>
<keyword evidence="2 5" id="KW-0813">Transport</keyword>
<evidence type="ECO:0000256" key="6">
    <source>
        <dbReference type="SAM" id="MobiDB-lite"/>
    </source>
</evidence>
<keyword evidence="4 5" id="KW-0406">Ion transport</keyword>
<reference evidence="7 8" key="1">
    <citation type="journal article" date="2018" name="Proc. Natl. Acad. Sci. U.S.A.">
        <title>Draft genome sequence of Camellia sinensis var. sinensis provides insights into the evolution of the tea genome and tea quality.</title>
        <authorList>
            <person name="Wei C."/>
            <person name="Yang H."/>
            <person name="Wang S."/>
            <person name="Zhao J."/>
            <person name="Liu C."/>
            <person name="Gao L."/>
            <person name="Xia E."/>
            <person name="Lu Y."/>
            <person name="Tai Y."/>
            <person name="She G."/>
            <person name="Sun J."/>
            <person name="Cao H."/>
            <person name="Tong W."/>
            <person name="Gao Q."/>
            <person name="Li Y."/>
            <person name="Deng W."/>
            <person name="Jiang X."/>
            <person name="Wang W."/>
            <person name="Chen Q."/>
            <person name="Zhang S."/>
            <person name="Li H."/>
            <person name="Wu J."/>
            <person name="Wang P."/>
            <person name="Li P."/>
            <person name="Shi C."/>
            <person name="Zheng F."/>
            <person name="Jian J."/>
            <person name="Huang B."/>
            <person name="Shan D."/>
            <person name="Shi M."/>
            <person name="Fang C."/>
            <person name="Yue Y."/>
            <person name="Li F."/>
            <person name="Li D."/>
            <person name="Wei S."/>
            <person name="Han B."/>
            <person name="Jiang C."/>
            <person name="Yin Y."/>
            <person name="Xia T."/>
            <person name="Zhang Z."/>
            <person name="Bennetzen J.L."/>
            <person name="Zhao S."/>
            <person name="Wan X."/>
        </authorList>
    </citation>
    <scope>NUCLEOTIDE SEQUENCE [LARGE SCALE GENOMIC DNA]</scope>
    <source>
        <strain evidence="8">cv. Shuchazao</strain>
        <tissue evidence="7">Leaf</tissue>
    </source>
</reference>
<comment type="subunit">
    <text evidence="5">V-ATPase is a heteromultimeric enzyme composed of a peripheral catalytic V1 complex (components A to H) attached to an integral membrane V0 proton pore complex.</text>
</comment>
<dbReference type="Pfam" id="PF03223">
    <property type="entry name" value="V-ATPase_C"/>
    <property type="match status" value="1"/>
</dbReference>
<name>A0A4S4EWR0_CAMSN</name>
<gene>
    <name evidence="7" type="ORF">TEA_001068</name>
</gene>
<dbReference type="InterPro" id="IPR004907">
    <property type="entry name" value="ATPase_V1-cplx_csu"/>
</dbReference>
<sequence>MASRYWVASLPVPNSASSLWNHLQESISKQAFDTHLYRFNIPNLRVGTLDSLLALSDDLLKSNSFIEGVSHKIRRQIEEMERVSGVVSSPLRVDGVPTSVNTPVNQDDQTSATEARVDQTSATEVGVDQTSAIERRVDQTSATEAGVDQTRTTKPPREPTKESLLGAELRNIKGQVLTSGRSSRQPAQKQFIDSASFGDSKSIEASTSIYMDELYAVDSTSVPSTSRVAEVLASSTLVELTTRLDFKERRTQLMEQLHNLDLNYGTASSQDFAYIPASPSWK</sequence>
<evidence type="ECO:0000313" key="7">
    <source>
        <dbReference type="EMBL" id="THG21450.1"/>
    </source>
</evidence>
<evidence type="ECO:0000256" key="3">
    <source>
        <dbReference type="ARBA" id="ARBA00022781"/>
    </source>
</evidence>
<comment type="similarity">
    <text evidence="1 5">Belongs to the V-ATPase C subunit family.</text>
</comment>
<evidence type="ECO:0000256" key="5">
    <source>
        <dbReference type="RuleBase" id="RU364010"/>
    </source>
</evidence>
<dbReference type="PANTHER" id="PTHR10137:SF0">
    <property type="entry name" value="V-TYPE PROTON ATPASE SUBUNIT C"/>
    <property type="match status" value="1"/>
</dbReference>
<evidence type="ECO:0000313" key="8">
    <source>
        <dbReference type="Proteomes" id="UP000306102"/>
    </source>
</evidence>
<dbReference type="Gene3D" id="1.20.1460.10">
    <property type="entry name" value="subunit c (vma5p) of the yeast v-atpase, domain 2"/>
    <property type="match status" value="1"/>
</dbReference>
<protein>
    <recommendedName>
        <fullName evidence="5">V-type proton ATPase subunit C</fullName>
    </recommendedName>
</protein>
<evidence type="ECO:0000256" key="2">
    <source>
        <dbReference type="ARBA" id="ARBA00022448"/>
    </source>
</evidence>
<comment type="caution">
    <text evidence="7">The sequence shown here is derived from an EMBL/GenBank/DDBJ whole genome shotgun (WGS) entry which is preliminary data.</text>
</comment>